<keyword evidence="2" id="KW-0614">Plasmid</keyword>
<feature type="signal peptide" evidence="1">
    <location>
        <begin position="1"/>
        <end position="20"/>
    </location>
</feature>
<keyword evidence="3" id="KW-1185">Reference proteome</keyword>
<dbReference type="KEGG" id="hmi:soil367_18910"/>
<evidence type="ECO:0000256" key="1">
    <source>
        <dbReference type="SAM" id="SignalP"/>
    </source>
</evidence>
<organism evidence="2 3">
    <name type="scientific">Hydrocarboniclastica marina</name>
    <dbReference type="NCBI Taxonomy" id="2259620"/>
    <lineage>
        <taxon>Bacteria</taxon>
        <taxon>Pseudomonadati</taxon>
        <taxon>Pseudomonadota</taxon>
        <taxon>Gammaproteobacteria</taxon>
        <taxon>Alteromonadales</taxon>
        <taxon>Alteromonadaceae</taxon>
        <taxon>Hydrocarboniclastica</taxon>
    </lineage>
</organism>
<reference evidence="2 3" key="1">
    <citation type="submission" date="2018-07" db="EMBL/GenBank/DDBJ databases">
        <title>Marsedoiliclastica nanhaica gen. nov. sp. nov., a novel marine hydrocarbonoclastic bacterium isolated from an in-situ enriched hydrocarbon-degrading consortium in deep-sea sediment.</title>
        <authorList>
            <person name="Dong C."/>
            <person name="Ma T."/>
            <person name="Liu R."/>
            <person name="Shao Z."/>
        </authorList>
    </citation>
    <scope>NUCLEOTIDE SEQUENCE [LARGE SCALE GENOMIC DNA]</scope>
    <source>
        <strain evidence="3">soil36-7</strain>
        <plasmid evidence="2 3">psoil36-7</plasmid>
    </source>
</reference>
<protein>
    <recommendedName>
        <fullName evidence="4">Conjugal transfer protein TraW</fullName>
    </recommendedName>
</protein>
<gene>
    <name evidence="2" type="ORF">soil367_18910</name>
</gene>
<dbReference type="EMBL" id="CP031094">
    <property type="protein sequence ID" value="QCF28143.1"/>
    <property type="molecule type" value="Genomic_DNA"/>
</dbReference>
<evidence type="ECO:0000313" key="2">
    <source>
        <dbReference type="EMBL" id="QCF28143.1"/>
    </source>
</evidence>
<evidence type="ECO:0000313" key="3">
    <source>
        <dbReference type="Proteomes" id="UP000298049"/>
    </source>
</evidence>
<dbReference type="GeneID" id="40106955"/>
<feature type="chain" id="PRO_5020200668" description="Conjugal transfer protein TraW" evidence="1">
    <location>
        <begin position="21"/>
        <end position="399"/>
    </location>
</feature>
<dbReference type="RefSeq" id="WP_136550813.1">
    <property type="nucleotide sequence ID" value="NZ_CP031094.1"/>
</dbReference>
<geneLocation type="plasmid" evidence="2 3">
    <name>psoil36-7</name>
</geneLocation>
<dbReference type="Pfam" id="PF09673">
    <property type="entry name" value="TrbC_Ftype"/>
    <property type="match status" value="1"/>
</dbReference>
<dbReference type="OrthoDB" id="6625590at2"/>
<dbReference type="InterPro" id="IPR019106">
    <property type="entry name" value="T4SS_TrbC"/>
</dbReference>
<dbReference type="AlphaFoldDB" id="A0A4P7XMG8"/>
<name>A0A4P7XMG8_9ALTE</name>
<proteinExistence type="predicted"/>
<sequence>MRYSKLITAALILFCATAGASGYTLSPEDKRALEQGRKRSSEIDLSSLLRGRDASPGANQDKLQEAIDHSAKIAGNATLGEKQKQQALEICRNQRQYLLVSRSMGKSGLHEALAEASNNQNLTVLFQGIPDGTTVQEGILDIQRLAREYDPIPSVGLNPLIFQRHQVKDVPHAILMSPGSWEGNKCIQSVEASMSGLTNYGYLLGKIDSGFSGHLGKLGPTVPISERNFMEVIEERIKATDWAAVKSKAVDNVWKKQPMEALPPATEDVVFKIDPSVIATQDIKTPDGKFVARKGDKINQLEVMPFNQLIVIMNPLRKAEIEAAKEIVEQGKAAGLRVSVLLTEIDRELGWDSYNKVVDEMGMHVFMLTPEVVQRFQVRSTLSVVTADKGVFLVREVAL</sequence>
<evidence type="ECO:0008006" key="4">
    <source>
        <dbReference type="Google" id="ProtNLM"/>
    </source>
</evidence>
<keyword evidence="1" id="KW-0732">Signal</keyword>
<accession>A0A4P7XMG8</accession>
<dbReference type="Proteomes" id="UP000298049">
    <property type="component" value="Plasmid psoil36-7"/>
</dbReference>